<keyword evidence="4 5" id="KW-0238">DNA-binding</keyword>
<dbReference type="SMART" id="SM00980">
    <property type="entry name" value="THAP"/>
    <property type="match status" value="1"/>
</dbReference>
<keyword evidence="1" id="KW-0479">Metal-binding</keyword>
<dbReference type="PANTHER" id="PTHR46600">
    <property type="entry name" value="THAP DOMAIN-CONTAINING"/>
    <property type="match status" value="1"/>
</dbReference>
<keyword evidence="3" id="KW-0862">Zinc</keyword>
<reference evidence="7" key="1">
    <citation type="journal article" date="2023" name="G3 (Bethesda)">
        <title>Whole genome assemblies of Zophobas morio and Tenebrio molitor.</title>
        <authorList>
            <person name="Kaur S."/>
            <person name="Stinson S.A."/>
            <person name="diCenzo G.C."/>
        </authorList>
    </citation>
    <scope>NUCLEOTIDE SEQUENCE</scope>
    <source>
        <strain evidence="7">QUZm001</strain>
    </source>
</reference>
<evidence type="ECO:0000256" key="2">
    <source>
        <dbReference type="ARBA" id="ARBA00022771"/>
    </source>
</evidence>
<evidence type="ECO:0000256" key="3">
    <source>
        <dbReference type="ARBA" id="ARBA00022833"/>
    </source>
</evidence>
<dbReference type="SUPFAM" id="SSF57716">
    <property type="entry name" value="Glucocorticoid receptor-like (DNA-binding domain)"/>
    <property type="match status" value="1"/>
</dbReference>
<dbReference type="Gene3D" id="6.20.210.20">
    <property type="entry name" value="THAP domain"/>
    <property type="match status" value="1"/>
</dbReference>
<proteinExistence type="predicted"/>
<dbReference type="Pfam" id="PF05485">
    <property type="entry name" value="THAP"/>
    <property type="match status" value="1"/>
</dbReference>
<dbReference type="PROSITE" id="PS50950">
    <property type="entry name" value="ZF_THAP"/>
    <property type="match status" value="1"/>
</dbReference>
<gene>
    <name evidence="7" type="ORF">Zmor_006281</name>
</gene>
<dbReference type="GO" id="GO:0043565">
    <property type="term" value="F:sequence-specific DNA binding"/>
    <property type="evidence" value="ECO:0007669"/>
    <property type="project" value="InterPro"/>
</dbReference>
<comment type="caution">
    <text evidence="7">The sequence shown here is derived from an EMBL/GenBank/DDBJ whole genome shotgun (WGS) entry which is preliminary data.</text>
</comment>
<keyword evidence="2 5" id="KW-0863">Zinc-finger</keyword>
<sequence length="133" mass="15113">MVNSCVVCGSVYIKGSTTSFHRLPTDTNLREEWIKALNLVGLALPNFTYVCSKHFSNTCFVLYPSTRKKGLKKGSVPRLHPIKPRVDVHELSTRPRQTIHLELHSGRIQKARDEDFEQLGLDEKARACLFFDG</sequence>
<protein>
    <recommendedName>
        <fullName evidence="6">THAP-type domain-containing protein</fullName>
    </recommendedName>
</protein>
<evidence type="ECO:0000313" key="7">
    <source>
        <dbReference type="EMBL" id="KAJ3661906.1"/>
    </source>
</evidence>
<feature type="domain" description="THAP-type" evidence="6">
    <location>
        <begin position="1"/>
        <end position="80"/>
    </location>
</feature>
<dbReference type="InterPro" id="IPR026516">
    <property type="entry name" value="THAP1/10"/>
</dbReference>
<dbReference type="AlphaFoldDB" id="A0AA38IUK4"/>
<dbReference type="Proteomes" id="UP001168821">
    <property type="component" value="Unassembled WGS sequence"/>
</dbReference>
<name>A0AA38IUK4_9CUCU</name>
<evidence type="ECO:0000259" key="6">
    <source>
        <dbReference type="PROSITE" id="PS50950"/>
    </source>
</evidence>
<keyword evidence="8" id="KW-1185">Reference proteome</keyword>
<organism evidence="7 8">
    <name type="scientific">Zophobas morio</name>
    <dbReference type="NCBI Taxonomy" id="2755281"/>
    <lineage>
        <taxon>Eukaryota</taxon>
        <taxon>Metazoa</taxon>
        <taxon>Ecdysozoa</taxon>
        <taxon>Arthropoda</taxon>
        <taxon>Hexapoda</taxon>
        <taxon>Insecta</taxon>
        <taxon>Pterygota</taxon>
        <taxon>Neoptera</taxon>
        <taxon>Endopterygota</taxon>
        <taxon>Coleoptera</taxon>
        <taxon>Polyphaga</taxon>
        <taxon>Cucujiformia</taxon>
        <taxon>Tenebrionidae</taxon>
        <taxon>Zophobas</taxon>
    </lineage>
</organism>
<evidence type="ECO:0000256" key="5">
    <source>
        <dbReference type="PROSITE-ProRule" id="PRU00309"/>
    </source>
</evidence>
<dbReference type="EMBL" id="JALNTZ010000002">
    <property type="protein sequence ID" value="KAJ3661906.1"/>
    <property type="molecule type" value="Genomic_DNA"/>
</dbReference>
<accession>A0AA38IUK4</accession>
<dbReference type="InterPro" id="IPR006612">
    <property type="entry name" value="THAP_Znf"/>
</dbReference>
<evidence type="ECO:0000256" key="4">
    <source>
        <dbReference type="ARBA" id="ARBA00023125"/>
    </source>
</evidence>
<dbReference type="GO" id="GO:0008270">
    <property type="term" value="F:zinc ion binding"/>
    <property type="evidence" value="ECO:0007669"/>
    <property type="project" value="UniProtKB-KW"/>
</dbReference>
<dbReference type="InterPro" id="IPR038441">
    <property type="entry name" value="THAP_Znf_sf"/>
</dbReference>
<dbReference type="PANTHER" id="PTHR46600:SF11">
    <property type="entry name" value="THAP DOMAIN-CONTAINING PROTEIN 10"/>
    <property type="match status" value="1"/>
</dbReference>
<evidence type="ECO:0000313" key="8">
    <source>
        <dbReference type="Proteomes" id="UP001168821"/>
    </source>
</evidence>
<evidence type="ECO:0000256" key="1">
    <source>
        <dbReference type="ARBA" id="ARBA00022723"/>
    </source>
</evidence>
<dbReference type="SMART" id="SM00692">
    <property type="entry name" value="DM3"/>
    <property type="match status" value="1"/>
</dbReference>